<dbReference type="EMBL" id="JRNN01000095">
    <property type="protein sequence ID" value="KGF33085.1"/>
    <property type="molecule type" value="Genomic_DNA"/>
</dbReference>
<feature type="chain" id="PRO_5001922773" description="PKD domain-containing protein" evidence="1">
    <location>
        <begin position="19"/>
        <end position="647"/>
    </location>
</feature>
<feature type="signal peptide" evidence="1">
    <location>
        <begin position="1"/>
        <end position="18"/>
    </location>
</feature>
<evidence type="ECO:0000259" key="2">
    <source>
        <dbReference type="PROSITE" id="PS50093"/>
    </source>
</evidence>
<evidence type="ECO:0000256" key="1">
    <source>
        <dbReference type="SAM" id="SignalP"/>
    </source>
</evidence>
<dbReference type="Pfam" id="PF18911">
    <property type="entry name" value="PKD_4"/>
    <property type="match status" value="1"/>
</dbReference>
<comment type="caution">
    <text evidence="3">The sequence shown here is derived from an EMBL/GenBank/DDBJ whole genome shotgun (WGS) entry which is preliminary data.</text>
</comment>
<dbReference type="Proteomes" id="UP000029556">
    <property type="component" value="Unassembled WGS sequence"/>
</dbReference>
<evidence type="ECO:0000313" key="3">
    <source>
        <dbReference type="EMBL" id="KGF33085.1"/>
    </source>
</evidence>
<organism evidence="3 4">
    <name type="scientific">Hoylesella buccalis DNF00853</name>
    <dbReference type="NCBI Taxonomy" id="1401074"/>
    <lineage>
        <taxon>Bacteria</taxon>
        <taxon>Pseudomonadati</taxon>
        <taxon>Bacteroidota</taxon>
        <taxon>Bacteroidia</taxon>
        <taxon>Bacteroidales</taxon>
        <taxon>Prevotellaceae</taxon>
        <taxon>Hoylesella</taxon>
    </lineage>
</organism>
<feature type="domain" description="PKD" evidence="2">
    <location>
        <begin position="307"/>
        <end position="358"/>
    </location>
</feature>
<dbReference type="InterPro" id="IPR035986">
    <property type="entry name" value="PKD_dom_sf"/>
</dbReference>
<feature type="domain" description="PKD" evidence="2">
    <location>
        <begin position="210"/>
        <end position="264"/>
    </location>
</feature>
<sequence length="647" mass="72036">MRKLLLSLMSLFSLCGFAQDVKASFMADEAVKPYYQMGWDSVEEANTWKYLRVNTGATWTIIAKPRVKGLPAFTTFDPKSNYSLFIPDSNGNQDETTISPEIEILPNSKCQFYSCFSGIFLFSARWTLSVIDVASSESKTLLDAFMWAQEMRYDGPNWQKFDIDLSEYAGKKVRFSFNYKGSQGEDVLIDGFKLMQTDSSESSSVTINEGEKVHFQNTSEGNIQSYKWTFTGGTPAESTDQNPTVRYDQAGTYPVTLTVSDGTSINTYTRKEYIHVVTVAPKAWIGLPEEGYQSPYTACFVPTDVPVQFKDLSEGRPTEWNWTFKGTNIESSTEQNPVVKYIKQGVFSVALRSFNSAGVSTDIMEKAIQVGGEQYVWNISPDESENLKKIALGYYGNYAGSNFLGMRKFAEHFHKPLVKSTIKEVGIFFVSTTSISPDSIITVSIAKADAKGMPGEVLGKSSMKVSQLSLFTNDNPVATKFKFDTPIEINEDFFVVIEGIPGVANDNGVDDIAILALKRDDNGKSTTYHELAEEDEKYQYTGRYFWYKSDDTKVSLAVCPLLSYTNVPTGIKAATTDAFTTGLRFDGTQLYLDKQFDRLDVYTLSGNSVLSISNPNAHVSLQALPAGMYIVRGMCDKSPAVLKIVKR</sequence>
<evidence type="ECO:0000313" key="4">
    <source>
        <dbReference type="Proteomes" id="UP000029556"/>
    </source>
</evidence>
<name>A0A095ZE92_9BACT</name>
<dbReference type="SUPFAM" id="SSF49299">
    <property type="entry name" value="PKD domain"/>
    <property type="match status" value="2"/>
</dbReference>
<proteinExistence type="predicted"/>
<dbReference type="InterPro" id="IPR013783">
    <property type="entry name" value="Ig-like_fold"/>
</dbReference>
<keyword evidence="1" id="KW-0732">Signal</keyword>
<gene>
    <name evidence="3" type="ORF">HMPREF2137_11725</name>
</gene>
<dbReference type="RefSeq" id="WP_036874695.1">
    <property type="nucleotide sequence ID" value="NZ_JRNN01000095.1"/>
</dbReference>
<accession>A0A095ZE92</accession>
<dbReference type="Gene3D" id="2.60.120.200">
    <property type="match status" value="1"/>
</dbReference>
<dbReference type="CDD" id="cd00146">
    <property type="entry name" value="PKD"/>
    <property type="match status" value="2"/>
</dbReference>
<dbReference type="InterPro" id="IPR022409">
    <property type="entry name" value="PKD/Chitinase_dom"/>
</dbReference>
<dbReference type="AlphaFoldDB" id="A0A095ZE92"/>
<dbReference type="InterPro" id="IPR000601">
    <property type="entry name" value="PKD_dom"/>
</dbReference>
<dbReference type="PROSITE" id="PS50093">
    <property type="entry name" value="PKD"/>
    <property type="match status" value="2"/>
</dbReference>
<protein>
    <recommendedName>
        <fullName evidence="2">PKD domain-containing protein</fullName>
    </recommendedName>
</protein>
<dbReference type="SMART" id="SM00089">
    <property type="entry name" value="PKD"/>
    <property type="match status" value="2"/>
</dbReference>
<reference evidence="3 4" key="1">
    <citation type="submission" date="2014-07" db="EMBL/GenBank/DDBJ databases">
        <authorList>
            <person name="McCorrison J."/>
            <person name="Sanka R."/>
            <person name="Torralba M."/>
            <person name="Gillis M."/>
            <person name="Haft D.H."/>
            <person name="Methe B."/>
            <person name="Sutton G."/>
            <person name="Nelson K.E."/>
        </authorList>
    </citation>
    <scope>NUCLEOTIDE SEQUENCE [LARGE SCALE GENOMIC DNA]</scope>
    <source>
        <strain evidence="3 4">DNF00853</strain>
    </source>
</reference>
<dbReference type="OrthoDB" id="1489094at2"/>
<dbReference type="Gene3D" id="2.60.40.10">
    <property type="entry name" value="Immunoglobulins"/>
    <property type="match status" value="2"/>
</dbReference>